<keyword evidence="2" id="KW-1185">Reference proteome</keyword>
<proteinExistence type="predicted"/>
<reference evidence="1" key="1">
    <citation type="submission" date="2022-07" db="EMBL/GenBank/DDBJ databases">
        <title>Genome Sequence of Phlebia brevispora.</title>
        <authorList>
            <person name="Buettner E."/>
        </authorList>
    </citation>
    <scope>NUCLEOTIDE SEQUENCE</scope>
    <source>
        <strain evidence="1">MPL23</strain>
    </source>
</reference>
<protein>
    <submittedName>
        <fullName evidence="1">Uncharacterized protein</fullName>
    </submittedName>
</protein>
<dbReference type="EMBL" id="JANHOG010001512">
    <property type="protein sequence ID" value="KAJ3535861.1"/>
    <property type="molecule type" value="Genomic_DNA"/>
</dbReference>
<sequence length="463" mass="51719">MSDAFLISCTITEAPTPPTPPSPIPYQLVPKELLTVMGALLDDPNYSDVEFVLPRRHGGARGKNNKPRVIYANKKLLTRVDYFDTMFQSGFAECASYATNPGDRSMSDSDSTMAPPGSDLVTTSADDDVETVSGVDSIPLPKFEDSDDEDDYFDFDTSEADCEEEADDTMLSVPSIAVRPVENDSGNANANESQQSGESAAQEFLENLMDLEIEEDESNSRNVQRKLSHPSSPRSETMLAKPEEQAEPEQTLPVKPTQDVEKPIPGPTKVRVVIKDAAYATYRAVLYYIYTDTITFAPLASSFPSYTMSTSTSSINTGSAQGSKSFSLIGEPSTRREWLRAWEARHPDKPRPSSAKAVYRLADKLDLQDLKERAFQHIIKSLTVENVAYETFSHFSAAFDDVRKVEINYFLEHWAEIRDSPMMRNVWQQIRMGRHPGFEEVWPLIATNLEYKSKDTPVATQTQ</sequence>
<accession>A0ACC1SBE9</accession>
<evidence type="ECO:0000313" key="2">
    <source>
        <dbReference type="Proteomes" id="UP001148662"/>
    </source>
</evidence>
<evidence type="ECO:0000313" key="1">
    <source>
        <dbReference type="EMBL" id="KAJ3535861.1"/>
    </source>
</evidence>
<gene>
    <name evidence="1" type="ORF">NM688_g6921</name>
</gene>
<organism evidence="1 2">
    <name type="scientific">Phlebia brevispora</name>
    <dbReference type="NCBI Taxonomy" id="194682"/>
    <lineage>
        <taxon>Eukaryota</taxon>
        <taxon>Fungi</taxon>
        <taxon>Dikarya</taxon>
        <taxon>Basidiomycota</taxon>
        <taxon>Agaricomycotina</taxon>
        <taxon>Agaricomycetes</taxon>
        <taxon>Polyporales</taxon>
        <taxon>Meruliaceae</taxon>
        <taxon>Phlebia</taxon>
    </lineage>
</organism>
<comment type="caution">
    <text evidence="1">The sequence shown here is derived from an EMBL/GenBank/DDBJ whole genome shotgun (WGS) entry which is preliminary data.</text>
</comment>
<name>A0ACC1SBE9_9APHY</name>
<dbReference type="Proteomes" id="UP001148662">
    <property type="component" value="Unassembled WGS sequence"/>
</dbReference>